<feature type="compositionally biased region" description="Basic residues" evidence="1">
    <location>
        <begin position="88"/>
        <end position="103"/>
    </location>
</feature>
<keyword evidence="4" id="KW-1185">Reference proteome</keyword>
<comment type="caution">
    <text evidence="3">The sequence shown here is derived from an EMBL/GenBank/DDBJ whole genome shotgun (WGS) entry which is preliminary data.</text>
</comment>
<accession>A0AAV6U0L1</accession>
<dbReference type="Gene3D" id="3.30.160.60">
    <property type="entry name" value="Classic Zinc Finger"/>
    <property type="match status" value="1"/>
</dbReference>
<feature type="compositionally biased region" description="Basic and acidic residues" evidence="1">
    <location>
        <begin position="306"/>
        <end position="343"/>
    </location>
</feature>
<dbReference type="SMART" id="SM00451">
    <property type="entry name" value="ZnF_U1"/>
    <property type="match status" value="1"/>
</dbReference>
<evidence type="ECO:0000259" key="2">
    <source>
        <dbReference type="SMART" id="SM00451"/>
    </source>
</evidence>
<feature type="compositionally biased region" description="Basic and acidic residues" evidence="1">
    <location>
        <begin position="288"/>
        <end position="298"/>
    </location>
</feature>
<dbReference type="GO" id="GO:0008270">
    <property type="term" value="F:zinc ion binding"/>
    <property type="evidence" value="ECO:0007669"/>
    <property type="project" value="InterPro"/>
</dbReference>
<dbReference type="GO" id="GO:0003676">
    <property type="term" value="F:nucleic acid binding"/>
    <property type="evidence" value="ECO:0007669"/>
    <property type="project" value="InterPro"/>
</dbReference>
<feature type="compositionally biased region" description="Basic and acidic residues" evidence="1">
    <location>
        <begin position="368"/>
        <end position="377"/>
    </location>
</feature>
<dbReference type="EMBL" id="JAFNEN010000731">
    <property type="protein sequence ID" value="KAG8177972.1"/>
    <property type="molecule type" value="Genomic_DNA"/>
</dbReference>
<feature type="region of interest" description="Disordered" evidence="1">
    <location>
        <begin position="126"/>
        <end position="185"/>
    </location>
</feature>
<dbReference type="AlphaFoldDB" id="A0AAV6U0L1"/>
<feature type="compositionally biased region" description="Basic residues" evidence="1">
    <location>
        <begin position="245"/>
        <end position="259"/>
    </location>
</feature>
<dbReference type="Proteomes" id="UP000827092">
    <property type="component" value="Unassembled WGS sequence"/>
</dbReference>
<evidence type="ECO:0000256" key="1">
    <source>
        <dbReference type="SAM" id="MobiDB-lite"/>
    </source>
</evidence>
<evidence type="ECO:0000313" key="3">
    <source>
        <dbReference type="EMBL" id="KAG8177972.1"/>
    </source>
</evidence>
<sequence>MEETNDFIRAYWKSQKQKEASKPKEEKNKKCEESFYFVRETKVNTSNDGGKNNVPCSPKRTNIKHSKKSSSRSPDYFLGRKRLLPTICHYHRSRSKSRARKSSSNRYRSHDSVTYLSDSSSESHFIHSTTKLDVRSISPKKSSFRKNAANSRHRKSSKSEALERSSSYDIGDAHRSSRSKFRARKSSNCCRRQEFSSSSECERHRHSPNPKIRHSRHQLQHNRSSRSCSGSPYPDQQKFAEPCLKRKRSTSSRALKYHSLKSQPRDTFDPCSHRSHFGRSYHSSRKSYAAEKIDGQQKDHKKRRSPSFERWSRSPTGRKDGRTVIKDLSKRQKAEKDRSRCSKTDNFQGKAREDRLSASPNKGHSKRQHEESIKKTNLKEHIKKWILSNDDGLASNMPGPSYRNTTLPHIKKEPNDDTEKSLRDASSRYLDRSKGDYLCRLCDSHMNNINMWEQHIRGQRHAKNVKKLPGESLCKMKSVKLHLARSKLEEKINKEASGELIVGKQEYLLGRFITVSSVVHAQRTTIFCSTLGCRNIARIIWNS</sequence>
<feature type="region of interest" description="Disordered" evidence="1">
    <location>
        <begin position="401"/>
        <end position="424"/>
    </location>
</feature>
<proteinExistence type="predicted"/>
<dbReference type="InterPro" id="IPR003604">
    <property type="entry name" value="Matrin/U1-like-C_Znf_C2H2"/>
</dbReference>
<feature type="compositionally biased region" description="Basic residues" evidence="1">
    <location>
        <begin position="273"/>
        <end position="285"/>
    </location>
</feature>
<feature type="compositionally biased region" description="Basic residues" evidence="1">
    <location>
        <begin position="61"/>
        <end position="70"/>
    </location>
</feature>
<feature type="compositionally biased region" description="Basic and acidic residues" evidence="1">
    <location>
        <begin position="410"/>
        <end position="424"/>
    </location>
</feature>
<feature type="compositionally biased region" description="Basic and acidic residues" evidence="1">
    <location>
        <begin position="263"/>
        <end position="272"/>
    </location>
</feature>
<organism evidence="3 4">
    <name type="scientific">Oedothorax gibbosus</name>
    <dbReference type="NCBI Taxonomy" id="931172"/>
    <lineage>
        <taxon>Eukaryota</taxon>
        <taxon>Metazoa</taxon>
        <taxon>Ecdysozoa</taxon>
        <taxon>Arthropoda</taxon>
        <taxon>Chelicerata</taxon>
        <taxon>Arachnida</taxon>
        <taxon>Araneae</taxon>
        <taxon>Araneomorphae</taxon>
        <taxon>Entelegynae</taxon>
        <taxon>Araneoidea</taxon>
        <taxon>Linyphiidae</taxon>
        <taxon>Erigoninae</taxon>
        <taxon>Oedothorax</taxon>
    </lineage>
</organism>
<feature type="compositionally biased region" description="Basic residues" evidence="1">
    <location>
        <begin position="204"/>
        <end position="224"/>
    </location>
</feature>
<feature type="domain" description="U1-type" evidence="2">
    <location>
        <begin position="434"/>
        <end position="468"/>
    </location>
</feature>
<protein>
    <recommendedName>
        <fullName evidence="2">U1-type domain-containing protein</fullName>
    </recommendedName>
</protein>
<feature type="compositionally biased region" description="Basic residues" evidence="1">
    <location>
        <begin position="176"/>
        <end position="185"/>
    </location>
</feature>
<evidence type="ECO:0000313" key="4">
    <source>
        <dbReference type="Proteomes" id="UP000827092"/>
    </source>
</evidence>
<gene>
    <name evidence="3" type="ORF">JTE90_012658</name>
</gene>
<feature type="region of interest" description="Disordered" evidence="1">
    <location>
        <begin position="88"/>
        <end position="109"/>
    </location>
</feature>
<dbReference type="SUPFAM" id="SSF57667">
    <property type="entry name" value="beta-beta-alpha zinc fingers"/>
    <property type="match status" value="1"/>
</dbReference>
<feature type="region of interest" description="Disordered" evidence="1">
    <location>
        <begin position="42"/>
        <end position="76"/>
    </location>
</feature>
<name>A0AAV6U0L1_9ARAC</name>
<feature type="region of interest" description="Disordered" evidence="1">
    <location>
        <begin position="197"/>
        <end position="377"/>
    </location>
</feature>
<dbReference type="InterPro" id="IPR036236">
    <property type="entry name" value="Znf_C2H2_sf"/>
</dbReference>
<reference evidence="3 4" key="1">
    <citation type="journal article" date="2022" name="Nat. Ecol. Evol.">
        <title>A masculinizing supergene underlies an exaggerated male reproductive morph in a spider.</title>
        <authorList>
            <person name="Hendrickx F."/>
            <person name="De Corte Z."/>
            <person name="Sonet G."/>
            <person name="Van Belleghem S.M."/>
            <person name="Kostlbacher S."/>
            <person name="Vangestel C."/>
        </authorList>
    </citation>
    <scope>NUCLEOTIDE SEQUENCE [LARGE SCALE GENOMIC DNA]</scope>
    <source>
        <strain evidence="3">W744_W776</strain>
    </source>
</reference>